<dbReference type="EMBL" id="BRVO01000001">
    <property type="protein sequence ID" value="GLB47770.1"/>
    <property type="molecule type" value="Genomic_DNA"/>
</dbReference>
<dbReference type="RefSeq" id="WP_281763436.1">
    <property type="nucleotide sequence ID" value="NZ_BRVO01000001.1"/>
</dbReference>
<reference evidence="1" key="1">
    <citation type="submission" date="2022-07" db="EMBL/GenBank/DDBJ databases">
        <title>Taxonomy of Novel Oxalotrophic and Methylotrophic Bacteria.</title>
        <authorList>
            <person name="Sahin N."/>
            <person name="Tani A."/>
        </authorList>
    </citation>
    <scope>NUCLEOTIDE SEQUENCE</scope>
    <source>
        <strain evidence="1">Y10</strain>
    </source>
</reference>
<evidence type="ECO:0000313" key="2">
    <source>
        <dbReference type="Proteomes" id="UP001143543"/>
    </source>
</evidence>
<evidence type="ECO:0000313" key="1">
    <source>
        <dbReference type="EMBL" id="GLB47770.1"/>
    </source>
</evidence>
<keyword evidence="2" id="KW-1185">Reference proteome</keyword>
<proteinExistence type="predicted"/>
<gene>
    <name evidence="1" type="ORF">Y10_01380</name>
</gene>
<sequence length="212" mass="24683">MSLLKDVLKKLQRKQPFTVANIFTNIPKVSEYHLLPTDVKTFVETVITSGLKSNKNARVKRATKVPLQQDFWQLSYETIVQLRTAVENMDLETVFTLVYGITEKELNHMELFNCFACYQWVTDQLLEINKVEKECLGDEPSIEQKNAGVEELEQFGYANSLDMLAGGDILKYDAILLKPYAVIFRKLYMEKVKQDIHKRYLEYVSRKTKRNS</sequence>
<organism evidence="1 2">
    <name type="scientific">Neptunitalea lumnitzerae</name>
    <dbReference type="NCBI Taxonomy" id="2965509"/>
    <lineage>
        <taxon>Bacteria</taxon>
        <taxon>Pseudomonadati</taxon>
        <taxon>Bacteroidota</taxon>
        <taxon>Flavobacteriia</taxon>
        <taxon>Flavobacteriales</taxon>
        <taxon>Flavobacteriaceae</taxon>
        <taxon>Neptunitalea</taxon>
    </lineage>
</organism>
<comment type="caution">
    <text evidence="1">The sequence shown here is derived from an EMBL/GenBank/DDBJ whole genome shotgun (WGS) entry which is preliminary data.</text>
</comment>
<name>A0ABQ5MEG3_9FLAO</name>
<accession>A0ABQ5MEG3</accession>
<dbReference type="Proteomes" id="UP001143543">
    <property type="component" value="Unassembled WGS sequence"/>
</dbReference>
<protein>
    <submittedName>
        <fullName evidence="1">Uncharacterized protein</fullName>
    </submittedName>
</protein>